<organism evidence="4 5">
    <name type="scientific">Rugosimonospora acidiphila</name>
    <dbReference type="NCBI Taxonomy" id="556531"/>
    <lineage>
        <taxon>Bacteria</taxon>
        <taxon>Bacillati</taxon>
        <taxon>Actinomycetota</taxon>
        <taxon>Actinomycetes</taxon>
        <taxon>Micromonosporales</taxon>
        <taxon>Micromonosporaceae</taxon>
        <taxon>Rugosimonospora</taxon>
    </lineage>
</organism>
<dbReference type="PANTHER" id="PTHR10963">
    <property type="entry name" value="GLYCOSYL HYDROLASE-RELATED"/>
    <property type="match status" value="1"/>
</dbReference>
<dbReference type="SUPFAM" id="SSF50370">
    <property type="entry name" value="Ricin B-like lectins"/>
    <property type="match status" value="1"/>
</dbReference>
<dbReference type="PROSITE" id="PS51257">
    <property type="entry name" value="PROKAR_LIPOPROTEIN"/>
    <property type="match status" value="1"/>
</dbReference>
<dbReference type="EMBL" id="BAABJQ010000014">
    <property type="protein sequence ID" value="GAA5190770.1"/>
    <property type="molecule type" value="Genomic_DNA"/>
</dbReference>
<dbReference type="Pfam" id="PF26113">
    <property type="entry name" value="GH16_XgeA"/>
    <property type="match status" value="1"/>
</dbReference>
<dbReference type="Pfam" id="PF05345">
    <property type="entry name" value="He_PIG"/>
    <property type="match status" value="1"/>
</dbReference>
<accession>A0ABP9S5H1</accession>
<comment type="caution">
    <text evidence="4">The sequence shown here is derived from an EMBL/GenBank/DDBJ whole genome shotgun (WGS) entry which is preliminary data.</text>
</comment>
<dbReference type="SUPFAM" id="SSF49313">
    <property type="entry name" value="Cadherin-like"/>
    <property type="match status" value="1"/>
</dbReference>
<evidence type="ECO:0008006" key="6">
    <source>
        <dbReference type="Google" id="ProtNLM"/>
    </source>
</evidence>
<dbReference type="Gene3D" id="2.80.10.50">
    <property type="match status" value="1"/>
</dbReference>
<feature type="domain" description="GH16" evidence="3">
    <location>
        <begin position="48"/>
        <end position="316"/>
    </location>
</feature>
<feature type="domain" description="F5/8 type C" evidence="2">
    <location>
        <begin position="547"/>
        <end position="681"/>
    </location>
</feature>
<dbReference type="RefSeq" id="WP_345632824.1">
    <property type="nucleotide sequence ID" value="NZ_BAABJQ010000014.1"/>
</dbReference>
<keyword evidence="5" id="KW-1185">Reference proteome</keyword>
<dbReference type="InterPro" id="IPR000421">
    <property type="entry name" value="FA58C"/>
</dbReference>
<dbReference type="InterPro" id="IPR000757">
    <property type="entry name" value="Beta-glucanase-like"/>
</dbReference>
<dbReference type="Gene3D" id="2.60.40.10">
    <property type="entry name" value="Immunoglobulins"/>
    <property type="match status" value="1"/>
</dbReference>
<dbReference type="Pfam" id="PF00652">
    <property type="entry name" value="Ricin_B_lectin"/>
    <property type="match status" value="1"/>
</dbReference>
<dbReference type="PANTHER" id="PTHR10963:SF55">
    <property type="entry name" value="GLYCOSIDE HYDROLASE FAMILY 16 PROTEIN"/>
    <property type="match status" value="1"/>
</dbReference>
<dbReference type="PROSITE" id="PS50022">
    <property type="entry name" value="FA58C_3"/>
    <property type="match status" value="2"/>
</dbReference>
<dbReference type="InterPro" id="IPR006644">
    <property type="entry name" value="Cadg"/>
</dbReference>
<dbReference type="SMART" id="SM00231">
    <property type="entry name" value="FA58C"/>
    <property type="match status" value="2"/>
</dbReference>
<dbReference type="PROSITE" id="PS51762">
    <property type="entry name" value="GH16_2"/>
    <property type="match status" value="1"/>
</dbReference>
<dbReference type="InterPro" id="IPR050546">
    <property type="entry name" value="Glycosyl_Hydrlase_16"/>
</dbReference>
<dbReference type="PROSITE" id="PS50231">
    <property type="entry name" value="RICIN_B_LECTIN"/>
    <property type="match status" value="1"/>
</dbReference>
<evidence type="ECO:0000313" key="5">
    <source>
        <dbReference type="Proteomes" id="UP001501570"/>
    </source>
</evidence>
<reference evidence="5" key="1">
    <citation type="journal article" date="2019" name="Int. J. Syst. Evol. Microbiol.">
        <title>The Global Catalogue of Microorganisms (GCM) 10K type strain sequencing project: providing services to taxonomists for standard genome sequencing and annotation.</title>
        <authorList>
            <consortium name="The Broad Institute Genomics Platform"/>
            <consortium name="The Broad Institute Genome Sequencing Center for Infectious Disease"/>
            <person name="Wu L."/>
            <person name="Ma J."/>
        </authorList>
    </citation>
    <scope>NUCLEOTIDE SEQUENCE [LARGE SCALE GENOMIC DNA]</scope>
    <source>
        <strain evidence="5">JCM 18304</strain>
    </source>
</reference>
<dbReference type="Gene3D" id="2.60.120.200">
    <property type="match status" value="1"/>
</dbReference>
<dbReference type="InterPro" id="IPR013320">
    <property type="entry name" value="ConA-like_dom_sf"/>
</dbReference>
<dbReference type="SMART" id="SM00736">
    <property type="entry name" value="CADG"/>
    <property type="match status" value="1"/>
</dbReference>
<dbReference type="InterPro" id="IPR015919">
    <property type="entry name" value="Cadherin-like_sf"/>
</dbReference>
<dbReference type="InterPro" id="IPR035992">
    <property type="entry name" value="Ricin_B-like_lectins"/>
</dbReference>
<dbReference type="InterPro" id="IPR008979">
    <property type="entry name" value="Galactose-bd-like_sf"/>
</dbReference>
<sequence>MSVLPRIGRSTGREPRSPRRLSGLAALALLAGCLTGAVSATVIGAPAALADPVPPPPSGWTTVFGDDFAGTAGSPPAAANWFYDIGTGYGTGEREQTTNSTNNVYLDGNGHLVLKAINNGGTWTSARIESTRDDFQAPPGGKLEMTASIQQPNPANGLGYWPAFWALGSPMRAGGGWPQSGEIDMMEDVNGLNEASQTLHDSANSPGHALIPCPGAGSTCQTGYHTYSVIIDRTNTSAETLQFLMDGVVESTITEASVGTAAWQAAIDHGFFIIWDLAMGGNYPDGISGQTTPTAATSSGASMSVAYVAVYEQGGNSTPTGAATATGPVHGINGLCLTNQNSLNTEGNPMGVSACNGTSGQNWSPYSDGTVRVQGGCLDVVSAGTTSGTNVDWYPCNGTNAQLWTHQANGELVNPNSGLCLSDPGGNTGARLVIETCTDSAQQQWTLPTGSGGGGGNTVTVTGPGNQSATVGSPVSLQMHASDSASGQTLTYSAAGLPAGLSINASSGLISGTPTAAGTSNVTVTARDTTGAAGVASFSWTVNPNGGGTGTCGTTNVALGRPATASSTENAGTPAADAVDGNAGTRWSSGFADPQWLQVDLGSTQSICQVVLNWEAAYATAYQIQTSANGTTWTTVYSTTTGTGGVQTLNVSGSGRYIRVYGTARATQYGDSLWEFGVYTTGGGSTGGGCGTTNVAQGRPATASSTENAGTPAANAVDGNAGTRWSSGFADPQWLQVDLGSTQSICKVVLNWETAYATAYQVQTSANGTTWTSIYSTTTGTGGVQTLTVSGSGRYLRVYATARATQYGDSLWELQAFASS</sequence>
<name>A0ABP9S5H1_9ACTN</name>
<evidence type="ECO:0000256" key="1">
    <source>
        <dbReference type="ARBA" id="ARBA00006865"/>
    </source>
</evidence>
<dbReference type="CDD" id="cd02182">
    <property type="entry name" value="GH16_Strep_laminarinase_like"/>
    <property type="match status" value="1"/>
</dbReference>
<gene>
    <name evidence="4" type="ORF">GCM10023322_46690</name>
</gene>
<dbReference type="Pfam" id="PF00754">
    <property type="entry name" value="F5_F8_type_C"/>
    <property type="match status" value="2"/>
</dbReference>
<dbReference type="Gene3D" id="2.60.120.260">
    <property type="entry name" value="Galactose-binding domain-like"/>
    <property type="match status" value="2"/>
</dbReference>
<dbReference type="SMART" id="SM00458">
    <property type="entry name" value="RICIN"/>
    <property type="match status" value="1"/>
</dbReference>
<evidence type="ECO:0000313" key="4">
    <source>
        <dbReference type="EMBL" id="GAA5190770.1"/>
    </source>
</evidence>
<dbReference type="InterPro" id="IPR013783">
    <property type="entry name" value="Ig-like_fold"/>
</dbReference>
<evidence type="ECO:0000259" key="2">
    <source>
        <dbReference type="PROSITE" id="PS50022"/>
    </source>
</evidence>
<dbReference type="SUPFAM" id="SSF49785">
    <property type="entry name" value="Galactose-binding domain-like"/>
    <property type="match status" value="2"/>
</dbReference>
<comment type="similarity">
    <text evidence="1">Belongs to the glycosyl hydrolase 16 family.</text>
</comment>
<dbReference type="Proteomes" id="UP001501570">
    <property type="component" value="Unassembled WGS sequence"/>
</dbReference>
<protein>
    <recommendedName>
        <fullName evidence="6">Staphylococcus aureus surface protein A</fullName>
    </recommendedName>
</protein>
<dbReference type="SUPFAM" id="SSF49899">
    <property type="entry name" value="Concanavalin A-like lectins/glucanases"/>
    <property type="match status" value="1"/>
</dbReference>
<proteinExistence type="inferred from homology"/>
<dbReference type="InterPro" id="IPR000772">
    <property type="entry name" value="Ricin_B_lectin"/>
</dbReference>
<feature type="domain" description="F5/8 type C" evidence="2">
    <location>
        <begin position="690"/>
        <end position="819"/>
    </location>
</feature>
<evidence type="ECO:0000259" key="3">
    <source>
        <dbReference type="PROSITE" id="PS51762"/>
    </source>
</evidence>